<dbReference type="InterPro" id="IPR020835">
    <property type="entry name" value="Catalase_sf"/>
</dbReference>
<gene>
    <name evidence="1" type="ORF">EHO60_13540</name>
</gene>
<dbReference type="EMBL" id="RQET01000009">
    <property type="protein sequence ID" value="TGK09036.1"/>
    <property type="molecule type" value="Genomic_DNA"/>
</dbReference>
<dbReference type="AlphaFoldDB" id="A0A4R9GB81"/>
<dbReference type="Gene3D" id="2.40.180.10">
    <property type="entry name" value="Catalase core domain"/>
    <property type="match status" value="1"/>
</dbReference>
<keyword evidence="2" id="KW-1185">Reference proteome</keyword>
<sequence>MKPPSTDWKEEIAADEEQRFAGYVEKFRAIQEKNSKLFGKGRILHRKQLLGLKAEFEVLSQIPEYAKQGIFRKPGKFESWIRLSNGSMQIQSDSKGDIRGFAIKVKGVEGPGALQSGNVKAQDFLLINLEAFSSPKSEEFVGLVTAVADGGLSLLKYLVGRYGFFGALSKIKKTAAAFNKPFSGFATEKFYSAAPISWGPYAGRVRLVPSQNRSGNNGSSSDWGNEMKLHLQQGSLSYDFQVQFFVSENVTPIEDASVNWPESEAPYVTVAKLTISGQDWSSPAWEEFQKNVEQAIFDPWEALLEHKPLGDVMRARKHVYFASQKGRNAVQ</sequence>
<organism evidence="1 2">
    <name type="scientific">Leptospira fletcheri</name>
    <dbReference type="NCBI Taxonomy" id="2484981"/>
    <lineage>
        <taxon>Bacteria</taxon>
        <taxon>Pseudomonadati</taxon>
        <taxon>Spirochaetota</taxon>
        <taxon>Spirochaetia</taxon>
        <taxon>Leptospirales</taxon>
        <taxon>Leptospiraceae</taxon>
        <taxon>Leptospira</taxon>
    </lineage>
</organism>
<dbReference type="RefSeq" id="WP_135768722.1">
    <property type="nucleotide sequence ID" value="NZ_RQET01000009.1"/>
</dbReference>
<dbReference type="GO" id="GO:0020037">
    <property type="term" value="F:heme binding"/>
    <property type="evidence" value="ECO:0007669"/>
    <property type="project" value="InterPro"/>
</dbReference>
<accession>A0A4R9GB81</accession>
<protein>
    <submittedName>
        <fullName evidence="1">Catalase</fullName>
    </submittedName>
</protein>
<comment type="caution">
    <text evidence="1">The sequence shown here is derived from an EMBL/GenBank/DDBJ whole genome shotgun (WGS) entry which is preliminary data.</text>
</comment>
<evidence type="ECO:0000313" key="2">
    <source>
        <dbReference type="Proteomes" id="UP000298458"/>
    </source>
</evidence>
<name>A0A4R9GB81_9LEPT</name>
<dbReference type="OrthoDB" id="336698at2"/>
<reference evidence="1" key="1">
    <citation type="journal article" date="2019" name="PLoS Negl. Trop. Dis.">
        <title>Revisiting the worldwide diversity of Leptospira species in the environment.</title>
        <authorList>
            <person name="Vincent A.T."/>
            <person name="Schiettekatte O."/>
            <person name="Bourhy P."/>
            <person name="Veyrier F.J."/>
            <person name="Picardeau M."/>
        </authorList>
    </citation>
    <scope>NUCLEOTIDE SEQUENCE [LARGE SCALE GENOMIC DNA]</scope>
    <source>
        <strain evidence="1">SSW15</strain>
    </source>
</reference>
<proteinExistence type="predicted"/>
<dbReference type="SUPFAM" id="SSF56634">
    <property type="entry name" value="Heme-dependent catalase-like"/>
    <property type="match status" value="1"/>
</dbReference>
<dbReference type="Proteomes" id="UP000298458">
    <property type="component" value="Unassembled WGS sequence"/>
</dbReference>
<evidence type="ECO:0000313" key="1">
    <source>
        <dbReference type="EMBL" id="TGK09036.1"/>
    </source>
</evidence>